<evidence type="ECO:0000256" key="1">
    <source>
        <dbReference type="SAM" id="MobiDB-lite"/>
    </source>
</evidence>
<sequence>DPLPLQPGPEPDEGRPVPGGGRAALRGRAGRHPQGRAVRPGLRRAEPEQQGAGDRGRRGHRVRQQRHPALPGREDRPVPAPRANAGGARRAALLAHVRGDRRRAVFRAGRALPAFRARAEGVRRHPLPVRGAAALRHPRRAPGRAPLRAGRGLHHRGHGGLGLGAHGAVHPGRRRLGGDAQPEAAAGRDRRPAGRGARARPQGPPRLQGGDGRGSPAPHVPPRHARRGL</sequence>
<name>A0A6J4J8R6_9PROT</name>
<feature type="compositionally biased region" description="Low complexity" evidence="1">
    <location>
        <begin position="194"/>
        <end position="208"/>
    </location>
</feature>
<feature type="non-terminal residue" evidence="2">
    <location>
        <position position="229"/>
    </location>
</feature>
<protein>
    <submittedName>
        <fullName evidence="2">Glutathione S-transferase</fullName>
        <ecNumber evidence="2">2.5.1.18</ecNumber>
    </submittedName>
</protein>
<feature type="region of interest" description="Disordered" evidence="1">
    <location>
        <begin position="1"/>
        <end position="88"/>
    </location>
</feature>
<organism evidence="2">
    <name type="scientific">uncultured Acetobacteraceae bacterium</name>
    <dbReference type="NCBI Taxonomy" id="169975"/>
    <lineage>
        <taxon>Bacteria</taxon>
        <taxon>Pseudomonadati</taxon>
        <taxon>Pseudomonadota</taxon>
        <taxon>Alphaproteobacteria</taxon>
        <taxon>Acetobacterales</taxon>
        <taxon>Acetobacteraceae</taxon>
        <taxon>environmental samples</taxon>
    </lineage>
</organism>
<evidence type="ECO:0000313" key="2">
    <source>
        <dbReference type="EMBL" id="CAA9271058.1"/>
    </source>
</evidence>
<dbReference type="EMBL" id="CADCTL010000220">
    <property type="protein sequence ID" value="CAA9271058.1"/>
    <property type="molecule type" value="Genomic_DNA"/>
</dbReference>
<feature type="non-terminal residue" evidence="2">
    <location>
        <position position="1"/>
    </location>
</feature>
<keyword evidence="2" id="KW-0808">Transferase</keyword>
<dbReference type="EC" id="2.5.1.18" evidence="2"/>
<proteinExistence type="predicted"/>
<feature type="compositionally biased region" description="Basic residues" evidence="1">
    <location>
        <begin position="57"/>
        <end position="66"/>
    </location>
</feature>
<reference evidence="2" key="1">
    <citation type="submission" date="2020-02" db="EMBL/GenBank/DDBJ databases">
        <authorList>
            <person name="Meier V. D."/>
        </authorList>
    </citation>
    <scope>NUCLEOTIDE SEQUENCE</scope>
    <source>
        <strain evidence="2">AVDCRST_MAG04</strain>
    </source>
</reference>
<feature type="region of interest" description="Disordered" evidence="1">
    <location>
        <begin position="155"/>
        <end position="229"/>
    </location>
</feature>
<dbReference type="AlphaFoldDB" id="A0A6J4J8R6"/>
<accession>A0A6J4J8R6</accession>
<gene>
    <name evidence="2" type="ORF">AVDCRST_MAG04-3085</name>
</gene>
<dbReference type="GO" id="GO:0004364">
    <property type="term" value="F:glutathione transferase activity"/>
    <property type="evidence" value="ECO:0007669"/>
    <property type="project" value="UniProtKB-EC"/>
</dbReference>